<dbReference type="InterPro" id="IPR039119">
    <property type="entry name" value="ABT1/Esf2"/>
</dbReference>
<evidence type="ECO:0000313" key="9">
    <source>
        <dbReference type="Proteomes" id="UP000220605"/>
    </source>
</evidence>
<feature type="region of interest" description="Disordered" evidence="6">
    <location>
        <begin position="232"/>
        <end position="269"/>
    </location>
</feature>
<dbReference type="GO" id="GO:0000472">
    <property type="term" value="P:endonucleolytic cleavage to generate mature 5'-end of SSU-rRNA from (SSU-rRNA, 5.8S rRNA, LSU-rRNA)"/>
    <property type="evidence" value="ECO:0007669"/>
    <property type="project" value="TreeGrafter"/>
</dbReference>
<dbReference type="CDD" id="cd12263">
    <property type="entry name" value="RRM_ABT1_like"/>
    <property type="match status" value="1"/>
</dbReference>
<keyword evidence="4" id="KW-0539">Nucleus</keyword>
<dbReference type="AlphaFoldDB" id="A0A564ZQ71"/>
<proteinExistence type="inferred from homology"/>
<dbReference type="SMART" id="SM00360">
    <property type="entry name" value="RRM"/>
    <property type="match status" value="1"/>
</dbReference>
<evidence type="ECO:0000256" key="5">
    <source>
        <dbReference type="PROSITE-ProRule" id="PRU00176"/>
    </source>
</evidence>
<evidence type="ECO:0000256" key="6">
    <source>
        <dbReference type="SAM" id="MobiDB-lite"/>
    </source>
</evidence>
<evidence type="ECO:0000256" key="2">
    <source>
        <dbReference type="ARBA" id="ARBA00005819"/>
    </source>
</evidence>
<dbReference type="OrthoDB" id="287393at2759"/>
<dbReference type="VEuPathDB" id="PlasmoDB:PVP01_0315800"/>
<feature type="region of interest" description="Disordered" evidence="6">
    <location>
        <begin position="291"/>
        <end position="318"/>
    </location>
</feature>
<dbReference type="GO" id="GO:0034462">
    <property type="term" value="P:small-subunit processome assembly"/>
    <property type="evidence" value="ECO:0007669"/>
    <property type="project" value="TreeGrafter"/>
</dbReference>
<evidence type="ECO:0000256" key="3">
    <source>
        <dbReference type="ARBA" id="ARBA00022884"/>
    </source>
</evidence>
<dbReference type="EMBL" id="LT635614">
    <property type="protein sequence ID" value="VUZ93601.1"/>
    <property type="molecule type" value="Genomic_DNA"/>
</dbReference>
<dbReference type="GO" id="GO:0005730">
    <property type="term" value="C:nucleolus"/>
    <property type="evidence" value="ECO:0007669"/>
    <property type="project" value="UniProtKB-SubCell"/>
</dbReference>
<comment type="subcellular location">
    <subcellularLocation>
        <location evidence="1">Nucleus</location>
        <location evidence="1">Nucleolus</location>
    </subcellularLocation>
</comment>
<dbReference type="VEuPathDB" id="PlasmoDB:PVPAM_030020400"/>
<sequence>MDQDREKAEEGRPEESHSEESHSEESHSEESHSEESHSEESHPEDNHPGEDPPTEDNQPGEDPPTDERFQFDDNIWKRVRREESKKGIVYLADVPIGLNAARLREIFSQYGSVGKIHLNRAKDGADMERGEEKKKKKKKKKIVKYQDGYIEFINKRDAKKAVRTLNNQLIGGKKRKNMVRDSFWHLKLIKDNFLWSDIMSSALYRRMSRKDRLTLALKDMYKGYEAYVERKGGSAHRKVQKGGGTQKGGSIQKGDPPQNRKKGPRVKRPVCPLRFVTVKKGESGAVVKEATEGVAEKAAEEVPLAASREGPPPLRRNGSAVSANLLKLLM</sequence>
<feature type="compositionally biased region" description="Basic and acidic residues" evidence="6">
    <location>
        <begin position="291"/>
        <end position="300"/>
    </location>
</feature>
<dbReference type="PANTHER" id="PTHR12311:SF7">
    <property type="entry name" value="ACTIVATOR OF BASAL TRANSCRIPTION 1"/>
    <property type="match status" value="1"/>
</dbReference>
<dbReference type="InterPro" id="IPR034353">
    <property type="entry name" value="ABT1/ESF2_RRM"/>
</dbReference>
<keyword evidence="3 5" id="KW-0694">RNA-binding</keyword>
<dbReference type="InterPro" id="IPR035979">
    <property type="entry name" value="RBD_domain_sf"/>
</dbReference>
<protein>
    <submittedName>
        <fullName evidence="8">Pre-rRNA-processing protein ESF2, putative</fullName>
    </submittedName>
</protein>
<dbReference type="SUPFAM" id="SSF54928">
    <property type="entry name" value="RNA-binding domain, RBD"/>
    <property type="match status" value="1"/>
</dbReference>
<dbReference type="InterPro" id="IPR000504">
    <property type="entry name" value="RRM_dom"/>
</dbReference>
<feature type="compositionally biased region" description="Basic residues" evidence="6">
    <location>
        <begin position="259"/>
        <end position="268"/>
    </location>
</feature>
<comment type="similarity">
    <text evidence="2">Belongs to the ESF2/ABP1 family.</text>
</comment>
<evidence type="ECO:0000256" key="4">
    <source>
        <dbReference type="ARBA" id="ARBA00023242"/>
    </source>
</evidence>
<dbReference type="GO" id="GO:0000480">
    <property type="term" value="P:endonucleolytic cleavage in 5'-ETS of tricistronic rRNA transcript (SSU-rRNA, 5.8S rRNA, LSU-rRNA)"/>
    <property type="evidence" value="ECO:0007669"/>
    <property type="project" value="TreeGrafter"/>
</dbReference>
<feature type="compositionally biased region" description="Basic and acidic residues" evidence="6">
    <location>
        <begin position="1"/>
        <end position="50"/>
    </location>
</feature>
<gene>
    <name evidence="8" type="ORF">PVP01_0315800</name>
</gene>
<accession>A0A564ZQ71</accession>
<dbReference type="Gene3D" id="3.30.70.330">
    <property type="match status" value="1"/>
</dbReference>
<dbReference type="VEuPathDB" id="PlasmoDB:PVW1_030023000"/>
<dbReference type="PANTHER" id="PTHR12311">
    <property type="entry name" value="ACTIVATOR OF BASAL TRANSCRIPTION 1"/>
    <property type="match status" value="1"/>
</dbReference>
<dbReference type="VEuPathDB" id="PlasmoDB:PVX_096315"/>
<evidence type="ECO:0000259" key="7">
    <source>
        <dbReference type="PROSITE" id="PS50102"/>
    </source>
</evidence>
<dbReference type="GO" id="GO:0003723">
    <property type="term" value="F:RNA binding"/>
    <property type="evidence" value="ECO:0007669"/>
    <property type="project" value="UniProtKB-UniRule"/>
</dbReference>
<evidence type="ECO:0000313" key="8">
    <source>
        <dbReference type="EMBL" id="VUZ93601.1"/>
    </source>
</evidence>
<dbReference type="PROSITE" id="PS50102">
    <property type="entry name" value="RRM"/>
    <property type="match status" value="1"/>
</dbReference>
<organism evidence="8 9">
    <name type="scientific">Plasmodium vivax</name>
    <name type="common">malaria parasite P. vivax</name>
    <dbReference type="NCBI Taxonomy" id="5855"/>
    <lineage>
        <taxon>Eukaryota</taxon>
        <taxon>Sar</taxon>
        <taxon>Alveolata</taxon>
        <taxon>Apicomplexa</taxon>
        <taxon>Aconoidasida</taxon>
        <taxon>Haemosporida</taxon>
        <taxon>Plasmodiidae</taxon>
        <taxon>Plasmodium</taxon>
        <taxon>Plasmodium (Plasmodium)</taxon>
    </lineage>
</organism>
<dbReference type="InterPro" id="IPR012677">
    <property type="entry name" value="Nucleotide-bd_a/b_plait_sf"/>
</dbReference>
<name>A0A564ZQ71_PLAVI</name>
<evidence type="ECO:0000256" key="1">
    <source>
        <dbReference type="ARBA" id="ARBA00004604"/>
    </source>
</evidence>
<reference evidence="9" key="1">
    <citation type="submission" date="2016-07" db="EMBL/GenBank/DDBJ databases">
        <authorList>
            <consortium name="Pathogen Informatics"/>
        </authorList>
    </citation>
    <scope>NUCLEOTIDE SEQUENCE [LARGE SCALE GENOMIC DNA]</scope>
</reference>
<dbReference type="Proteomes" id="UP000220605">
    <property type="component" value="Chromosome 3"/>
</dbReference>
<feature type="region of interest" description="Disordered" evidence="6">
    <location>
        <begin position="1"/>
        <end position="73"/>
    </location>
</feature>
<dbReference type="GO" id="GO:0000447">
    <property type="term" value="P:endonucleolytic cleavage in ITS1 to separate SSU-rRNA from 5.8S rRNA and LSU-rRNA from tricistronic rRNA transcript (SSU-rRNA, 5.8S rRNA, LSU-rRNA)"/>
    <property type="evidence" value="ECO:0007669"/>
    <property type="project" value="TreeGrafter"/>
</dbReference>
<feature type="domain" description="RRM" evidence="7">
    <location>
        <begin position="87"/>
        <end position="174"/>
    </location>
</feature>